<sequence length="140" mass="16355">MTVINRFSSFYTDLASMQISELSHIYSDDVLFIDPIAEHRGINAVEKYFDKLLHNAKHCRFDIHTKENTEDDKFIVTWTMEFTSSRMKNGNPIRVDGLSHLQVADNKITFHRDYYDLGQMIYENVPILGRIVKKIKRGLA</sequence>
<gene>
    <name evidence="2" type="ORF">RM552_13005</name>
</gene>
<organism evidence="2 3">
    <name type="scientific">Glaciecola petra</name>
    <dbReference type="NCBI Taxonomy" id="3075602"/>
    <lineage>
        <taxon>Bacteria</taxon>
        <taxon>Pseudomonadati</taxon>
        <taxon>Pseudomonadota</taxon>
        <taxon>Gammaproteobacteria</taxon>
        <taxon>Alteromonadales</taxon>
        <taxon>Alteromonadaceae</taxon>
        <taxon>Glaciecola</taxon>
    </lineage>
</organism>
<protein>
    <submittedName>
        <fullName evidence="2">Nuclear transport factor 2 family protein</fullName>
    </submittedName>
</protein>
<feature type="domain" description="SnoaL-like" evidence="1">
    <location>
        <begin position="10"/>
        <end position="111"/>
    </location>
</feature>
<reference evidence="2 3" key="1">
    <citation type="submission" date="2023-09" db="EMBL/GenBank/DDBJ databases">
        <authorList>
            <person name="Rey-Velasco X."/>
        </authorList>
    </citation>
    <scope>NUCLEOTIDE SEQUENCE [LARGE SCALE GENOMIC DNA]</scope>
    <source>
        <strain evidence="2 3">P117</strain>
    </source>
</reference>
<keyword evidence="3" id="KW-1185">Reference proteome</keyword>
<dbReference type="SUPFAM" id="SSF54427">
    <property type="entry name" value="NTF2-like"/>
    <property type="match status" value="1"/>
</dbReference>
<comment type="caution">
    <text evidence="2">The sequence shown here is derived from an EMBL/GenBank/DDBJ whole genome shotgun (WGS) entry which is preliminary data.</text>
</comment>
<dbReference type="RefSeq" id="WP_311369298.1">
    <property type="nucleotide sequence ID" value="NZ_JAVRHX010000004.1"/>
</dbReference>
<dbReference type="Gene3D" id="3.10.450.50">
    <property type="match status" value="1"/>
</dbReference>
<proteinExistence type="predicted"/>
<evidence type="ECO:0000313" key="2">
    <source>
        <dbReference type="EMBL" id="MDT0595771.1"/>
    </source>
</evidence>
<evidence type="ECO:0000313" key="3">
    <source>
        <dbReference type="Proteomes" id="UP001253545"/>
    </source>
</evidence>
<dbReference type="InterPro" id="IPR037401">
    <property type="entry name" value="SnoaL-like"/>
</dbReference>
<dbReference type="EMBL" id="JAVRHX010000004">
    <property type="protein sequence ID" value="MDT0595771.1"/>
    <property type="molecule type" value="Genomic_DNA"/>
</dbReference>
<dbReference type="Proteomes" id="UP001253545">
    <property type="component" value="Unassembled WGS sequence"/>
</dbReference>
<evidence type="ECO:0000259" key="1">
    <source>
        <dbReference type="Pfam" id="PF12680"/>
    </source>
</evidence>
<dbReference type="Pfam" id="PF12680">
    <property type="entry name" value="SnoaL_2"/>
    <property type="match status" value="1"/>
</dbReference>
<name>A0ABU2ZT06_9ALTE</name>
<accession>A0ABU2ZT06</accession>
<dbReference type="InterPro" id="IPR032710">
    <property type="entry name" value="NTF2-like_dom_sf"/>
</dbReference>